<accession>A0A8B8D8I1</accession>
<dbReference type="PANTHER" id="PTHR15750:SF2">
    <property type="entry name" value="VASOHIBIN"/>
    <property type="match status" value="1"/>
</dbReference>
<dbReference type="Proteomes" id="UP000694844">
    <property type="component" value="Chromosome 3"/>
</dbReference>
<gene>
    <name evidence="4" type="primary">LOC111125174</name>
</gene>
<dbReference type="GeneID" id="111125174"/>
<sequence>MASGKSKSAKEVTSVFGTLVRVAEPEDPGGPGCVRIKTVKKSGKEEDVHEENGVLFWVNKSGFPIDNKTWDRMWDHVARIHPDGHDVTHQVRDKKELPMVPIPQVPTNFSASVPISERLDKIQNYMRTLQYNHTGTQFFEIRKNRPISGLLESAKEMIKESLPIKCLEAVILGIYLTNGFLGVERFPLSFKSVFGGNVHRHVVLGIYYAGSYGTIGMSRREDLMYKPLTFKSLSDLVFDYEKSYNKFMHDVKKVKVGMPVPHDSHSYEFINWKAVTVSPNKMTKKEMTKDLEFMAKEIRTRHQANHELPHVKLYSSKAQAKSWTITLHSPRKSSTEAPRDARTSLQQAAKIYRAHTSIPSDSAVKKTTPNTSQTASTNLDSADYQLRI</sequence>
<feature type="compositionally biased region" description="Polar residues" evidence="2">
    <location>
        <begin position="357"/>
        <end position="380"/>
    </location>
</feature>
<dbReference type="PANTHER" id="PTHR15750">
    <property type="entry name" value="VASOHIBIN-1-LIKE ISOFORM X2"/>
    <property type="match status" value="1"/>
</dbReference>
<feature type="active site" evidence="1">
    <location>
        <position position="201"/>
    </location>
</feature>
<dbReference type="KEGG" id="cvn:111125174"/>
<protein>
    <submittedName>
        <fullName evidence="4">Vasohibin-2-like isoform X1</fullName>
    </submittedName>
</protein>
<organism evidence="3 4">
    <name type="scientific">Crassostrea virginica</name>
    <name type="common">Eastern oyster</name>
    <dbReference type="NCBI Taxonomy" id="6565"/>
    <lineage>
        <taxon>Eukaryota</taxon>
        <taxon>Metazoa</taxon>
        <taxon>Spiralia</taxon>
        <taxon>Lophotrochozoa</taxon>
        <taxon>Mollusca</taxon>
        <taxon>Bivalvia</taxon>
        <taxon>Autobranchia</taxon>
        <taxon>Pteriomorphia</taxon>
        <taxon>Ostreida</taxon>
        <taxon>Ostreoidea</taxon>
        <taxon>Ostreidae</taxon>
        <taxon>Crassostrea</taxon>
    </lineage>
</organism>
<keyword evidence="3" id="KW-1185">Reference proteome</keyword>
<evidence type="ECO:0000313" key="3">
    <source>
        <dbReference type="Proteomes" id="UP000694844"/>
    </source>
</evidence>
<evidence type="ECO:0000256" key="1">
    <source>
        <dbReference type="PIRSR" id="PIRSR628131-1"/>
    </source>
</evidence>
<evidence type="ECO:0000256" key="2">
    <source>
        <dbReference type="SAM" id="MobiDB-lite"/>
    </source>
</evidence>
<dbReference type="InterPro" id="IPR028131">
    <property type="entry name" value="VASH1"/>
</dbReference>
<name>A0A8B8D8I1_CRAVI</name>
<proteinExistence type="predicted"/>
<dbReference type="GO" id="GO:0005737">
    <property type="term" value="C:cytoplasm"/>
    <property type="evidence" value="ECO:0007669"/>
    <property type="project" value="InterPro"/>
</dbReference>
<feature type="active site" evidence="1">
    <location>
        <position position="166"/>
    </location>
</feature>
<evidence type="ECO:0000313" key="4">
    <source>
        <dbReference type="RefSeq" id="XP_022324417.1"/>
    </source>
</evidence>
<feature type="region of interest" description="Disordered" evidence="2">
    <location>
        <begin position="354"/>
        <end position="388"/>
    </location>
</feature>
<dbReference type="AlphaFoldDB" id="A0A8B8D8I1"/>
<dbReference type="OrthoDB" id="9974232at2759"/>
<feature type="active site" evidence="1">
    <location>
        <position position="218"/>
    </location>
</feature>
<reference evidence="4" key="1">
    <citation type="submission" date="2025-08" db="UniProtKB">
        <authorList>
            <consortium name="RefSeq"/>
        </authorList>
    </citation>
    <scope>IDENTIFICATION</scope>
    <source>
        <tissue evidence="4">Whole sample</tissue>
    </source>
</reference>
<dbReference type="Pfam" id="PF14822">
    <property type="entry name" value="Vasohibin"/>
    <property type="match status" value="1"/>
</dbReference>
<dbReference type="RefSeq" id="XP_022324417.1">
    <property type="nucleotide sequence ID" value="XM_022468709.1"/>
</dbReference>